<reference evidence="10" key="1">
    <citation type="journal article" date="2013" name="G3 (Bethesda)">
        <title>Comparative genomics of a plant-pathogenic fungus, Pyrenophora tritici-repentis, reveals transduplication and the impact of repeat elements on pathogenicity and population divergence.</title>
        <authorList>
            <person name="Manning V.A."/>
            <person name="Pandelova I."/>
            <person name="Dhillon B."/>
            <person name="Wilhelm L.J."/>
            <person name="Goodwin S.B."/>
            <person name="Berlin A.M."/>
            <person name="Figueroa M."/>
            <person name="Freitag M."/>
            <person name="Hane J.K."/>
            <person name="Henrissat B."/>
            <person name="Holman W.H."/>
            <person name="Kodira C.D."/>
            <person name="Martin J."/>
            <person name="Oliver R.P."/>
            <person name="Robbertse B."/>
            <person name="Schackwitz W."/>
            <person name="Schwartz D.C."/>
            <person name="Spatafora J.W."/>
            <person name="Turgeon B.G."/>
            <person name="Yandava C."/>
            <person name="Young S."/>
            <person name="Zhou S."/>
            <person name="Zeng Q."/>
            <person name="Grigoriev I.V."/>
            <person name="Ma L.-J."/>
            <person name="Ciuffetti L.M."/>
        </authorList>
    </citation>
    <scope>NUCLEOTIDE SEQUENCE [LARGE SCALE GENOMIC DNA]</scope>
    <source>
        <strain evidence="10">Pt-1C-BFP</strain>
    </source>
</reference>
<keyword evidence="4 7" id="KW-1133">Transmembrane helix</keyword>
<dbReference type="GO" id="GO:0005886">
    <property type="term" value="C:plasma membrane"/>
    <property type="evidence" value="ECO:0007669"/>
    <property type="project" value="TreeGrafter"/>
</dbReference>
<dbReference type="PROSITE" id="PS50850">
    <property type="entry name" value="MFS"/>
    <property type="match status" value="1"/>
</dbReference>
<comment type="subcellular location">
    <subcellularLocation>
        <location evidence="1">Membrane</location>
        <topology evidence="1">Multi-pass membrane protein</topology>
    </subcellularLocation>
</comment>
<gene>
    <name evidence="9" type="ORF">PTRG_06535</name>
</gene>
<dbReference type="AlphaFoldDB" id="B2W977"/>
<feature type="transmembrane region" description="Helical" evidence="7">
    <location>
        <begin position="503"/>
        <end position="520"/>
    </location>
</feature>
<protein>
    <submittedName>
        <fullName evidence="9">Benomyl/methotrexate resistance protein</fullName>
    </submittedName>
</protein>
<dbReference type="HOGENOM" id="CLU_008455_11_5_1"/>
<feature type="compositionally biased region" description="Polar residues" evidence="6">
    <location>
        <begin position="1"/>
        <end position="11"/>
    </location>
</feature>
<dbReference type="FunFam" id="1.20.1250.20:FF:000082">
    <property type="entry name" value="MFS multidrug transporter, putative"/>
    <property type="match status" value="1"/>
</dbReference>
<keyword evidence="5 7" id="KW-0472">Membrane</keyword>
<feature type="transmembrane region" description="Helical" evidence="7">
    <location>
        <begin position="396"/>
        <end position="415"/>
    </location>
</feature>
<dbReference type="OMA" id="MYHKLGD"/>
<feature type="region of interest" description="Disordered" evidence="6">
    <location>
        <begin position="1"/>
        <end position="123"/>
    </location>
</feature>
<evidence type="ECO:0000256" key="3">
    <source>
        <dbReference type="ARBA" id="ARBA00022692"/>
    </source>
</evidence>
<dbReference type="GO" id="GO:0022857">
    <property type="term" value="F:transmembrane transporter activity"/>
    <property type="evidence" value="ECO:0007669"/>
    <property type="project" value="InterPro"/>
</dbReference>
<evidence type="ECO:0000313" key="10">
    <source>
        <dbReference type="Proteomes" id="UP000001471"/>
    </source>
</evidence>
<proteinExistence type="inferred from homology"/>
<feature type="compositionally biased region" description="Basic and acidic residues" evidence="6">
    <location>
        <begin position="61"/>
        <end position="73"/>
    </location>
</feature>
<feature type="compositionally biased region" description="Basic and acidic residues" evidence="6">
    <location>
        <begin position="13"/>
        <end position="29"/>
    </location>
</feature>
<evidence type="ECO:0000256" key="1">
    <source>
        <dbReference type="ARBA" id="ARBA00004141"/>
    </source>
</evidence>
<dbReference type="GO" id="GO:0140115">
    <property type="term" value="P:export across plasma membrane"/>
    <property type="evidence" value="ECO:0007669"/>
    <property type="project" value="UniProtKB-ARBA"/>
</dbReference>
<dbReference type="PANTHER" id="PTHR23502:SF7">
    <property type="entry name" value="DRUG_PROTON ANTIPORTER YHK8-RELATED"/>
    <property type="match status" value="1"/>
</dbReference>
<feature type="transmembrane region" description="Helical" evidence="7">
    <location>
        <begin position="473"/>
        <end position="497"/>
    </location>
</feature>
<comment type="similarity">
    <text evidence="2">Belongs to the major facilitator superfamily.</text>
</comment>
<feature type="transmembrane region" description="Helical" evidence="7">
    <location>
        <begin position="252"/>
        <end position="274"/>
    </location>
</feature>
<dbReference type="Proteomes" id="UP000001471">
    <property type="component" value="Unassembled WGS sequence"/>
</dbReference>
<feature type="transmembrane region" description="Helical" evidence="7">
    <location>
        <begin position="281"/>
        <end position="301"/>
    </location>
</feature>
<dbReference type="InterPro" id="IPR020846">
    <property type="entry name" value="MFS_dom"/>
</dbReference>
<dbReference type="InterPro" id="IPR005829">
    <property type="entry name" value="Sugar_transporter_CS"/>
</dbReference>
<dbReference type="InterPro" id="IPR036259">
    <property type="entry name" value="MFS_trans_sf"/>
</dbReference>
<evidence type="ECO:0000256" key="2">
    <source>
        <dbReference type="ARBA" id="ARBA00008335"/>
    </source>
</evidence>
<evidence type="ECO:0000256" key="6">
    <source>
        <dbReference type="SAM" id="MobiDB-lite"/>
    </source>
</evidence>
<feature type="transmembrane region" description="Helical" evidence="7">
    <location>
        <begin position="193"/>
        <end position="214"/>
    </location>
</feature>
<dbReference type="CDD" id="cd17323">
    <property type="entry name" value="MFS_Tpo1_MDR_like"/>
    <property type="match status" value="1"/>
</dbReference>
<keyword evidence="3 7" id="KW-0812">Transmembrane</keyword>
<dbReference type="PROSITE" id="PS00216">
    <property type="entry name" value="SUGAR_TRANSPORT_1"/>
    <property type="match status" value="1"/>
</dbReference>
<accession>B2W977</accession>
<dbReference type="SUPFAM" id="SSF103473">
    <property type="entry name" value="MFS general substrate transporter"/>
    <property type="match status" value="1"/>
</dbReference>
<evidence type="ECO:0000256" key="7">
    <source>
        <dbReference type="SAM" id="Phobius"/>
    </source>
</evidence>
<feature type="transmembrane region" description="Helical" evidence="7">
    <location>
        <begin position="363"/>
        <end position="384"/>
    </location>
</feature>
<dbReference type="InterPro" id="IPR011701">
    <property type="entry name" value="MFS"/>
</dbReference>
<organism evidence="9 10">
    <name type="scientific">Pyrenophora tritici-repentis (strain Pt-1C-BFP)</name>
    <name type="common">Wheat tan spot fungus</name>
    <name type="synonym">Drechslera tritici-repentis</name>
    <dbReference type="NCBI Taxonomy" id="426418"/>
    <lineage>
        <taxon>Eukaryota</taxon>
        <taxon>Fungi</taxon>
        <taxon>Dikarya</taxon>
        <taxon>Ascomycota</taxon>
        <taxon>Pezizomycotina</taxon>
        <taxon>Dothideomycetes</taxon>
        <taxon>Pleosporomycetidae</taxon>
        <taxon>Pleosporales</taxon>
        <taxon>Pleosporineae</taxon>
        <taxon>Pleosporaceae</taxon>
        <taxon>Pyrenophora</taxon>
    </lineage>
</organism>
<dbReference type="Pfam" id="PF07690">
    <property type="entry name" value="MFS_1"/>
    <property type="match status" value="1"/>
</dbReference>
<feature type="domain" description="Major facilitator superfamily (MFS) profile" evidence="8">
    <location>
        <begin position="106"/>
        <end position="521"/>
    </location>
</feature>
<dbReference type="eggNOG" id="KOG0255">
    <property type="taxonomic scope" value="Eukaryota"/>
</dbReference>
<evidence type="ECO:0000313" key="9">
    <source>
        <dbReference type="EMBL" id="EDU49455.1"/>
    </source>
</evidence>
<dbReference type="InParanoid" id="B2W977"/>
<dbReference type="PANTHER" id="PTHR23502">
    <property type="entry name" value="MAJOR FACILITATOR SUPERFAMILY"/>
    <property type="match status" value="1"/>
</dbReference>
<evidence type="ECO:0000256" key="4">
    <source>
        <dbReference type="ARBA" id="ARBA00022989"/>
    </source>
</evidence>
<dbReference type="OrthoDB" id="3561359at2759"/>
<evidence type="ECO:0000259" key="8">
    <source>
        <dbReference type="PROSITE" id="PS50850"/>
    </source>
</evidence>
<dbReference type="GO" id="GO:0042908">
    <property type="term" value="P:xenobiotic transport"/>
    <property type="evidence" value="ECO:0007669"/>
    <property type="project" value="UniProtKB-ARBA"/>
</dbReference>
<name>B2W977_PYRTR</name>
<dbReference type="EMBL" id="DS231620">
    <property type="protein sequence ID" value="EDU49455.1"/>
    <property type="molecule type" value="Genomic_DNA"/>
</dbReference>
<sequence>MDTTRGLSMSSAEKAHEDSGSSERQTRDDIADEADEEKAIGFDGADYVSTKEQEIGVAGMDRSRSRRSQDNRSLKTVRSHHSRAGGDGYTCLDAEANNHGSSSRAKSGPVTEQPYLVGWDGDADPENPRSMSKLRRWAIVLICAASSLCVQLEPEFGASRLVCTLGLSLFVAGLGTGPMILSPLSEFYGRRPIYICSFTFFLIWLIPCALARNIETMLVARFLDGLAGSAFLSVAGGTVGDMFGKHELSAPMMVYTASPFVGPEVGPLIAGFIVEKTTWRWCFYVLIIWSGVQLCLIVLFVPETYHPVLLRRKAIRLRGETGNSEWIAPIEKMDRSIAKTVLWSCIRPFQLLIFEPMCLNLCILSAILLGILYLFFGAFGLVFINNHGFSISQLGLSFLGLLVGMLTGISTDPIWRKIYGRLVRQREEQGGEPGGSEPEFRLPSTIVGAWVVPIALLGCWVQDSDLAEQYPVYAASALAANSFARSYFAAAFPLFGVQMYNNLGYQWATTVLAFLALAMAP</sequence>
<dbReference type="Gene3D" id="1.20.1250.20">
    <property type="entry name" value="MFS general substrate transporter like domains"/>
    <property type="match status" value="1"/>
</dbReference>
<evidence type="ECO:0000256" key="5">
    <source>
        <dbReference type="ARBA" id="ARBA00023136"/>
    </source>
</evidence>
<dbReference type="STRING" id="426418.B2W977"/>
<feature type="transmembrane region" description="Helical" evidence="7">
    <location>
        <begin position="159"/>
        <end position="181"/>
    </location>
</feature>